<dbReference type="PROSITE" id="PS52016">
    <property type="entry name" value="TONB_DEPENDENT_REC_3"/>
    <property type="match status" value="1"/>
</dbReference>
<evidence type="ECO:0000256" key="6">
    <source>
        <dbReference type="ARBA" id="ARBA00023237"/>
    </source>
</evidence>
<proteinExistence type="inferred from homology"/>
<gene>
    <name evidence="9" type="ORF">QWZ15_22085</name>
</gene>
<comment type="similarity">
    <text evidence="7">Belongs to the TonB-dependent receptor family.</text>
</comment>
<evidence type="ECO:0000256" key="2">
    <source>
        <dbReference type="ARBA" id="ARBA00022448"/>
    </source>
</evidence>
<comment type="subcellular location">
    <subcellularLocation>
        <location evidence="1 7">Cell outer membrane</location>
        <topology evidence="1 7">Multi-pass membrane protein</topology>
    </subcellularLocation>
</comment>
<dbReference type="InterPro" id="IPR036942">
    <property type="entry name" value="Beta-barrel_TonB_sf"/>
</dbReference>
<keyword evidence="10" id="KW-1185">Reference proteome</keyword>
<keyword evidence="3 7" id="KW-1134">Transmembrane beta strand</keyword>
<evidence type="ECO:0000313" key="10">
    <source>
        <dbReference type="Proteomes" id="UP001236663"/>
    </source>
</evidence>
<evidence type="ECO:0000256" key="3">
    <source>
        <dbReference type="ARBA" id="ARBA00022452"/>
    </source>
</evidence>
<evidence type="ECO:0000256" key="4">
    <source>
        <dbReference type="ARBA" id="ARBA00022692"/>
    </source>
</evidence>
<dbReference type="SUPFAM" id="SSF56935">
    <property type="entry name" value="Porins"/>
    <property type="match status" value="1"/>
</dbReference>
<evidence type="ECO:0000256" key="7">
    <source>
        <dbReference type="PROSITE-ProRule" id="PRU01360"/>
    </source>
</evidence>
<evidence type="ECO:0000256" key="1">
    <source>
        <dbReference type="ARBA" id="ARBA00004571"/>
    </source>
</evidence>
<dbReference type="Gene3D" id="2.170.130.10">
    <property type="entry name" value="TonB-dependent receptor, plug domain"/>
    <property type="match status" value="1"/>
</dbReference>
<dbReference type="InterPro" id="IPR037066">
    <property type="entry name" value="Plug_dom_sf"/>
</dbReference>
<dbReference type="RefSeq" id="WP_163382995.1">
    <property type="nucleotide sequence ID" value="NZ_JAUFQS010000047.1"/>
</dbReference>
<keyword evidence="5 7" id="KW-0472">Membrane</keyword>
<comment type="caution">
    <text evidence="9">The sequence shown here is derived from an EMBL/GenBank/DDBJ whole genome shotgun (WGS) entry which is preliminary data.</text>
</comment>
<sequence length="1126" mass="126082">MKKNIQGQLMMLSKRMFHGFLIQMLFCTLLLANTGNAQRKTIDKVRVSFPQETQSLMTFFKTVEGATAFRFTYNSDFVDLDQLISMTRRRPTLYDALGDISRQTKLRFVQVNENIHVKYETNQEEEAAVSIVEQALLDVSGKVVDENGEPLPGVTITVLGTNVGTVTDLDGNYSLAVQQGATLVFSFIGFESKSIQVSNQSTIDVTLIEDVASLDEVIVVGYGTQKKANMTGAVATVGGDEIIKRPLNNVAGLLQGKVAGLQVSSHSGKPGSENNSLRIRGLGTFSAAGSEPLVLINGVAGDMTNLDPNDVESVSVLKDAASSAIYGARAANGVILITTKRGQEGALSIDIHSNVQVHQPTRLPELLSNSADYMMYWNQGRARSGQAPYFSQEEIDAFRNNPNDPINYPNFDWIDHSFQTAVANMQSVRVSGGTEKTAVGLSLGYFDQPGLTSLYEFKKYNARLTVDSKINDWISVGGDIQLVNKDIQRSNWDNGNVDYQILAIYGAAPNYTPTMILPDGSIGHVARYSSNIGEWTVRNPDAQNVSGIQTDINYNILPQFYVEIKPSPYFTWYTKGAVSYDTRALKNHETPVDNYFFKDGSYAHNNSTWQLGVRETWSTRMWTTFYSTLNYKRLFNDTHNVNILAGYNQEYNLDRMLRGTRVHFPTNELMELDAGAPLDQTTGGNSSEWAIMSFFGRAMYDYKEKYLVEANARFDGTSRISPDNRWGFFPSVSAGWRVSQEPFLMQSDWLENLKIRASWGQLGNQNIGLYPYQEVLTTTSYPFSTPYAGVVLNRLVDPSLRWETTTMTDVGFDLTLKEGLVNLTFDWFDKTTNDILYNVPIPASVGMSPPTVNYGKMRNTGIEIELGSMRQIGDFRYDLSVNFSTFKNEVLRILSPVYGNYTIQEGLPFNSHYMVEWIGIFQNEEEIANSPQHQFNPKPGDLKFKDQNNDGVINADDRVVMDGAYPRFHYGSTINLSWKNFDLNAFFQGLEGYKQSTQGLAWGLVPYIQGSPPPVDFIENMWTGEGSTNAHPAMYISGYAPVTGTRNSYWLLDASYLRLKNLAIGYNLPVHLTEKLGLKFARVYWSGDNLFTITDWPGSDPERANTNWFQAYPQITSYTLGLKLKL</sequence>
<dbReference type="NCBIfam" id="TIGR04056">
    <property type="entry name" value="OMP_RagA_SusC"/>
    <property type="match status" value="1"/>
</dbReference>
<dbReference type="InterPro" id="IPR023996">
    <property type="entry name" value="TonB-dep_OMP_SusC/RagA"/>
</dbReference>
<evidence type="ECO:0000313" key="9">
    <source>
        <dbReference type="EMBL" id="MDN3690525.1"/>
    </source>
</evidence>
<dbReference type="InterPro" id="IPR012910">
    <property type="entry name" value="Plug_dom"/>
</dbReference>
<dbReference type="Pfam" id="PF07715">
    <property type="entry name" value="Plug"/>
    <property type="match status" value="1"/>
</dbReference>
<name>A0ABT8CFN6_9BACT</name>
<dbReference type="EMBL" id="JAUFQS010000047">
    <property type="protein sequence ID" value="MDN3690525.1"/>
    <property type="molecule type" value="Genomic_DNA"/>
</dbReference>
<dbReference type="InterPro" id="IPR039426">
    <property type="entry name" value="TonB-dep_rcpt-like"/>
</dbReference>
<dbReference type="SUPFAM" id="SSF49464">
    <property type="entry name" value="Carboxypeptidase regulatory domain-like"/>
    <property type="match status" value="1"/>
</dbReference>
<dbReference type="Gene3D" id="2.40.170.20">
    <property type="entry name" value="TonB-dependent receptor, beta-barrel domain"/>
    <property type="match status" value="1"/>
</dbReference>
<organism evidence="9 10">
    <name type="scientific">Cyclobacterium jeungdonense</name>
    <dbReference type="NCBI Taxonomy" id="708087"/>
    <lineage>
        <taxon>Bacteria</taxon>
        <taxon>Pseudomonadati</taxon>
        <taxon>Bacteroidota</taxon>
        <taxon>Cytophagia</taxon>
        <taxon>Cytophagales</taxon>
        <taxon>Cyclobacteriaceae</taxon>
        <taxon>Cyclobacterium</taxon>
    </lineage>
</organism>
<dbReference type="Pfam" id="PF13715">
    <property type="entry name" value="CarbopepD_reg_2"/>
    <property type="match status" value="1"/>
</dbReference>
<dbReference type="InterPro" id="IPR008969">
    <property type="entry name" value="CarboxyPept-like_regulatory"/>
</dbReference>
<dbReference type="NCBIfam" id="TIGR04057">
    <property type="entry name" value="SusC_RagA_signa"/>
    <property type="match status" value="1"/>
</dbReference>
<keyword evidence="9" id="KW-0675">Receptor</keyword>
<protein>
    <submittedName>
        <fullName evidence="9">TonB-dependent receptor</fullName>
    </submittedName>
</protein>
<keyword evidence="4 7" id="KW-0812">Transmembrane</keyword>
<reference evidence="10" key="1">
    <citation type="journal article" date="2019" name="Int. J. Syst. Evol. Microbiol.">
        <title>The Global Catalogue of Microorganisms (GCM) 10K type strain sequencing project: providing services to taxonomists for standard genome sequencing and annotation.</title>
        <authorList>
            <consortium name="The Broad Institute Genomics Platform"/>
            <consortium name="The Broad Institute Genome Sequencing Center for Infectious Disease"/>
            <person name="Wu L."/>
            <person name="Ma J."/>
        </authorList>
    </citation>
    <scope>NUCLEOTIDE SEQUENCE [LARGE SCALE GENOMIC DNA]</scope>
    <source>
        <strain evidence="10">CECT 7706</strain>
    </source>
</reference>
<dbReference type="Proteomes" id="UP001236663">
    <property type="component" value="Unassembled WGS sequence"/>
</dbReference>
<accession>A0ABT8CFN6</accession>
<keyword evidence="6 7" id="KW-0998">Cell outer membrane</keyword>
<feature type="domain" description="TonB-dependent receptor plug" evidence="8">
    <location>
        <begin position="227"/>
        <end position="334"/>
    </location>
</feature>
<keyword evidence="2 7" id="KW-0813">Transport</keyword>
<evidence type="ECO:0000259" key="8">
    <source>
        <dbReference type="Pfam" id="PF07715"/>
    </source>
</evidence>
<evidence type="ECO:0000256" key="5">
    <source>
        <dbReference type="ARBA" id="ARBA00023136"/>
    </source>
</evidence>
<dbReference type="InterPro" id="IPR023997">
    <property type="entry name" value="TonB-dep_OMP_SusC/RagA_CS"/>
</dbReference>
<dbReference type="Gene3D" id="2.60.40.1120">
    <property type="entry name" value="Carboxypeptidase-like, regulatory domain"/>
    <property type="match status" value="1"/>
</dbReference>